<dbReference type="PROSITE" id="PS00631">
    <property type="entry name" value="CYTOSOL_AP"/>
    <property type="match status" value="1"/>
</dbReference>
<dbReference type="InterPro" id="IPR011356">
    <property type="entry name" value="Leucine_aapep/pepB"/>
</dbReference>
<evidence type="ECO:0000259" key="9">
    <source>
        <dbReference type="PROSITE" id="PS00631"/>
    </source>
</evidence>
<dbReference type="CDD" id="cd00433">
    <property type="entry name" value="Peptidase_M17"/>
    <property type="match status" value="1"/>
</dbReference>
<dbReference type="HAMAP" id="MF_00181">
    <property type="entry name" value="Cytosol_peptidase_M17"/>
    <property type="match status" value="1"/>
</dbReference>
<comment type="caution">
    <text evidence="10">The sequence shown here is derived from an EMBL/GenBank/DDBJ whole genome shotgun (WGS) entry which is preliminary data.</text>
</comment>
<dbReference type="InterPro" id="IPR023042">
    <property type="entry name" value="Peptidase_M17_leu_NH2_pept"/>
</dbReference>
<comment type="catalytic activity">
    <reaction evidence="2 8">
        <text>Release of an N-terminal amino acid, preferentially leucine, but not glutamic or aspartic acids.</text>
        <dbReference type="EC" id="3.4.11.10"/>
    </reaction>
</comment>
<dbReference type="Pfam" id="PF00883">
    <property type="entry name" value="Peptidase_M17"/>
    <property type="match status" value="1"/>
</dbReference>
<comment type="catalytic activity">
    <reaction evidence="1 8">
        <text>Release of an N-terminal amino acid, Xaa-|-Yaa-, in which Xaa is preferably Leu, but may be other amino acids including Pro although not Arg or Lys, and Yaa may be Pro. Amino acid amides and methyl esters are also readily hydrolyzed, but rates on arylamides are exceedingly low.</text>
        <dbReference type="EC" id="3.4.11.1"/>
    </reaction>
</comment>
<dbReference type="GO" id="GO:0070006">
    <property type="term" value="F:metalloaminopeptidase activity"/>
    <property type="evidence" value="ECO:0007669"/>
    <property type="project" value="InterPro"/>
</dbReference>
<dbReference type="GO" id="GO:0030145">
    <property type="term" value="F:manganese ion binding"/>
    <property type="evidence" value="ECO:0007669"/>
    <property type="project" value="UniProtKB-UniRule"/>
</dbReference>
<dbReference type="SUPFAM" id="SSF53187">
    <property type="entry name" value="Zn-dependent exopeptidases"/>
    <property type="match status" value="1"/>
</dbReference>
<feature type="binding site" evidence="8">
    <location>
        <position position="261"/>
    </location>
    <ligand>
        <name>Mn(2+)</name>
        <dbReference type="ChEBI" id="CHEBI:29035"/>
        <label>2</label>
    </ligand>
</feature>
<feature type="binding site" evidence="8">
    <location>
        <position position="345"/>
    </location>
    <ligand>
        <name>Mn(2+)</name>
        <dbReference type="ChEBI" id="CHEBI:29035"/>
        <label>1</label>
    </ligand>
</feature>
<evidence type="ECO:0000256" key="4">
    <source>
        <dbReference type="ARBA" id="ARBA00022438"/>
    </source>
</evidence>
<keyword evidence="11" id="KW-1185">Reference proteome</keyword>
<dbReference type="PRINTS" id="PR00481">
    <property type="entry name" value="LAMNOPPTDASE"/>
</dbReference>
<dbReference type="InterPro" id="IPR043472">
    <property type="entry name" value="Macro_dom-like"/>
</dbReference>
<evidence type="ECO:0000256" key="1">
    <source>
        <dbReference type="ARBA" id="ARBA00000135"/>
    </source>
</evidence>
<comment type="function">
    <text evidence="7 8">Presumably involved in the processing and regular turnover of intracellular proteins. Catalyzes the removal of unsubstituted N-terminal amino acids from various peptides.</text>
</comment>
<keyword evidence="8" id="KW-0479">Metal-binding</keyword>
<evidence type="ECO:0000256" key="8">
    <source>
        <dbReference type="HAMAP-Rule" id="MF_00181"/>
    </source>
</evidence>
<dbReference type="GO" id="GO:0005737">
    <property type="term" value="C:cytoplasm"/>
    <property type="evidence" value="ECO:0007669"/>
    <property type="project" value="UniProtKB-SubCell"/>
</dbReference>
<protein>
    <recommendedName>
        <fullName evidence="8">Probable cytosol aminopeptidase</fullName>
        <ecNumber evidence="8">3.4.11.1</ecNumber>
    </recommendedName>
    <alternativeName>
        <fullName evidence="8">Leucine aminopeptidase</fullName>
        <shortName evidence="8">LAP</shortName>
        <ecNumber evidence="8">3.4.11.10</ecNumber>
    </alternativeName>
    <alternativeName>
        <fullName evidence="8">Leucyl aminopeptidase</fullName>
    </alternativeName>
</protein>
<sequence length="500" mass="50526">MTSLTVTARSAADLAVDVLVVGAFGGDASPVLPSGLPEATTTYLAGALPTLGFTGAADSTVVLPAVPGVKAPRVVLAGLGPEPAKKKLVDENALRRAAATATRAIKDAGTVAVAFPGSSATAVGAVAEGAALGAYRFTAQRGTSTPPTVVETVTVVTDRGRDSAVKAAVKRAAAVAEAVGYARDLVNTAPNLLYPQTFVDSVRERATASKVKIKVLDEKALAKGGFGGILGVGQGSAHAPRLVSMSYKPAKATHHLALVGKGMTFDSGGLDIKPANNMATMKSDMAGAAAVAGAVLAIAELGLPIQVTGWLGLAENMPSGTAQRASDVVTMRNGMTVEILNTDAEGRMVLGDAMCAAGEEGPDTIVDIATLTGAQVVALGHEVAAVMGNDDDFRTRVCSAGDDMGEDLWPMPLPAAYRKGLETEVADIAHKAGPAGGMLTAGLFLKEFVPQADGHPIPWAHVDIAGPSFNEQAPRGVAPKGGTGFGVATLVRLAEVLSAD</sequence>
<dbReference type="GO" id="GO:0006508">
    <property type="term" value="P:proteolysis"/>
    <property type="evidence" value="ECO:0007669"/>
    <property type="project" value="UniProtKB-KW"/>
</dbReference>
<gene>
    <name evidence="8" type="primary">pepA</name>
    <name evidence="10" type="ORF">GGG17_12730</name>
</gene>
<organism evidence="10 11">
    <name type="scientific">Arsenicicoccus cauae</name>
    <dbReference type="NCBI Taxonomy" id="2663847"/>
    <lineage>
        <taxon>Bacteria</taxon>
        <taxon>Bacillati</taxon>
        <taxon>Actinomycetota</taxon>
        <taxon>Actinomycetes</taxon>
        <taxon>Micrococcales</taxon>
        <taxon>Intrasporangiaceae</taxon>
        <taxon>Arsenicicoccus</taxon>
    </lineage>
</organism>
<keyword evidence="6 8" id="KW-0378">Hydrolase</keyword>
<dbReference type="InterPro" id="IPR000819">
    <property type="entry name" value="Peptidase_M17_C"/>
</dbReference>
<feature type="binding site" evidence="8">
    <location>
        <position position="345"/>
    </location>
    <ligand>
        <name>Mn(2+)</name>
        <dbReference type="ChEBI" id="CHEBI:29035"/>
        <label>2</label>
    </ligand>
</feature>
<reference evidence="10 11" key="1">
    <citation type="submission" date="2019-11" db="EMBL/GenBank/DDBJ databases">
        <title>Whole genome sequencing identifies a novel species of the genus Arsenicicoccus isolated from human blood.</title>
        <authorList>
            <person name="Jeong J.H."/>
            <person name="Kweon O.J."/>
            <person name="Kim H.R."/>
            <person name="Kim T.-H."/>
            <person name="Ha S.-M."/>
            <person name="Lee M.-K."/>
        </authorList>
    </citation>
    <scope>NUCLEOTIDE SEQUENCE [LARGE SCALE GENOMIC DNA]</scope>
    <source>
        <strain evidence="10 11">MKL-02</strain>
    </source>
</reference>
<evidence type="ECO:0000313" key="11">
    <source>
        <dbReference type="Proteomes" id="UP000431092"/>
    </source>
</evidence>
<keyword evidence="8" id="KW-0464">Manganese</keyword>
<proteinExistence type="inferred from homology"/>
<comment type="cofactor">
    <cofactor evidence="8">
        <name>Mn(2+)</name>
        <dbReference type="ChEBI" id="CHEBI:29035"/>
    </cofactor>
    <text evidence="8">Binds 2 manganese ions per subunit.</text>
</comment>
<evidence type="ECO:0000313" key="10">
    <source>
        <dbReference type="EMBL" id="MTB72812.1"/>
    </source>
</evidence>
<comment type="similarity">
    <text evidence="3 8">Belongs to the peptidase M17 family.</text>
</comment>
<feature type="binding site" evidence="8">
    <location>
        <position position="266"/>
    </location>
    <ligand>
        <name>Mn(2+)</name>
        <dbReference type="ChEBI" id="CHEBI:29035"/>
        <label>2</label>
    </ligand>
</feature>
<dbReference type="Pfam" id="PF02789">
    <property type="entry name" value="Peptidase_M17_N"/>
    <property type="match status" value="1"/>
</dbReference>
<dbReference type="PANTHER" id="PTHR11963:SF23">
    <property type="entry name" value="CYTOSOL AMINOPEPTIDASE"/>
    <property type="match status" value="1"/>
</dbReference>
<feature type="domain" description="Cytosol aminopeptidase" evidence="9">
    <location>
        <begin position="341"/>
        <end position="348"/>
    </location>
</feature>
<name>A0A6I3IFJ7_9MICO</name>
<dbReference type="PANTHER" id="PTHR11963">
    <property type="entry name" value="LEUCINE AMINOPEPTIDASE-RELATED"/>
    <property type="match status" value="1"/>
</dbReference>
<accession>A0A6I3IFJ7</accession>
<dbReference type="Gene3D" id="3.40.220.10">
    <property type="entry name" value="Leucine Aminopeptidase, subunit E, domain 1"/>
    <property type="match status" value="1"/>
</dbReference>
<dbReference type="RefSeq" id="WP_311966664.1">
    <property type="nucleotide sequence ID" value="NZ_WLVL01000040.1"/>
</dbReference>
<keyword evidence="8" id="KW-0963">Cytoplasm</keyword>
<evidence type="ECO:0000256" key="7">
    <source>
        <dbReference type="ARBA" id="ARBA00049972"/>
    </source>
</evidence>
<feature type="binding site" evidence="8">
    <location>
        <position position="266"/>
    </location>
    <ligand>
        <name>Mn(2+)</name>
        <dbReference type="ChEBI" id="CHEBI:29035"/>
        <label>1</label>
    </ligand>
</feature>
<dbReference type="EC" id="3.4.11.1" evidence="8"/>
<dbReference type="EC" id="3.4.11.10" evidence="8"/>
<keyword evidence="4 8" id="KW-0031">Aminopeptidase</keyword>
<feature type="binding site" evidence="8">
    <location>
        <position position="284"/>
    </location>
    <ligand>
        <name>Mn(2+)</name>
        <dbReference type="ChEBI" id="CHEBI:29035"/>
        <label>2</label>
    </ligand>
</feature>
<dbReference type="Proteomes" id="UP000431092">
    <property type="component" value="Unassembled WGS sequence"/>
</dbReference>
<comment type="subcellular location">
    <subcellularLocation>
        <location evidence="8">Cytoplasm</location>
    </subcellularLocation>
</comment>
<dbReference type="Gene3D" id="3.40.630.10">
    <property type="entry name" value="Zn peptidases"/>
    <property type="match status" value="1"/>
</dbReference>
<dbReference type="InterPro" id="IPR008283">
    <property type="entry name" value="Peptidase_M17_N"/>
</dbReference>
<keyword evidence="5 8" id="KW-0645">Protease</keyword>
<feature type="active site" evidence="8">
    <location>
        <position position="273"/>
    </location>
</feature>
<dbReference type="EMBL" id="WLVL01000040">
    <property type="protein sequence ID" value="MTB72812.1"/>
    <property type="molecule type" value="Genomic_DNA"/>
</dbReference>
<evidence type="ECO:0000256" key="5">
    <source>
        <dbReference type="ARBA" id="ARBA00022670"/>
    </source>
</evidence>
<feature type="binding site" evidence="8">
    <location>
        <position position="343"/>
    </location>
    <ligand>
        <name>Mn(2+)</name>
        <dbReference type="ChEBI" id="CHEBI:29035"/>
        <label>1</label>
    </ligand>
</feature>
<feature type="active site" evidence="8">
    <location>
        <position position="347"/>
    </location>
</feature>
<evidence type="ECO:0000256" key="3">
    <source>
        <dbReference type="ARBA" id="ARBA00009528"/>
    </source>
</evidence>
<evidence type="ECO:0000256" key="2">
    <source>
        <dbReference type="ARBA" id="ARBA00000967"/>
    </source>
</evidence>
<evidence type="ECO:0000256" key="6">
    <source>
        <dbReference type="ARBA" id="ARBA00022801"/>
    </source>
</evidence>
<dbReference type="NCBIfam" id="NF002073">
    <property type="entry name" value="PRK00913.1-2"/>
    <property type="match status" value="1"/>
</dbReference>
<dbReference type="SUPFAM" id="SSF52949">
    <property type="entry name" value="Macro domain-like"/>
    <property type="match status" value="1"/>
</dbReference>
<dbReference type="AlphaFoldDB" id="A0A6I3IFJ7"/>